<evidence type="ECO:0000256" key="4">
    <source>
        <dbReference type="ARBA" id="ARBA00023139"/>
    </source>
</evidence>
<keyword evidence="8" id="KW-1185">Reference proteome</keyword>
<keyword evidence="3" id="KW-0472">Membrane</keyword>
<sequence length="435" mass="46757">MTLRRSRLLAGLAAVAASALALTGCSGGGGGGGGSDALTFGEVPAEDTTLTVWSFLPDNYENGADAYDQILAAFNAEYPQVEVDLVTMPYPTYFDQVRNAGVSRSGPDVITMYGGAQAYSYRNSLFPLQDALDPANDIRYIDENFSRDGNLYIVPTGAYGYALLVNQDLFEQADVDPETALATWDGLIDTCKTLDAAGIQPFAAGWQDGFLLETLLYMISSQLMDSDTLAKWTAGELPLSDPLFTTVIERVLEMNEAGCFGGEDSLGRTMYMDSFDQYYAGDAAMFTTGGLSTAETAYADQPSTTVMRLPQVPESKHETLIDAGAEAGWSVTKWTKSPEAAAAFVNFMAGPEAQQILWEVANVVPNNNAVDAEPTTPMQEVFVPLILNPENHTGFSSFPLEVLAVVERNAAPLISGSMTTEKFFEEAITAFDKAS</sequence>
<dbReference type="Pfam" id="PF01547">
    <property type="entry name" value="SBP_bac_1"/>
    <property type="match status" value="1"/>
</dbReference>
<evidence type="ECO:0000256" key="5">
    <source>
        <dbReference type="ARBA" id="ARBA00023288"/>
    </source>
</evidence>
<comment type="caution">
    <text evidence="7">The sequence shown here is derived from an EMBL/GenBank/DDBJ whole genome shotgun (WGS) entry which is preliminary data.</text>
</comment>
<proteinExistence type="predicted"/>
<evidence type="ECO:0000256" key="2">
    <source>
        <dbReference type="ARBA" id="ARBA00022729"/>
    </source>
</evidence>
<evidence type="ECO:0000313" key="8">
    <source>
        <dbReference type="Proteomes" id="UP000693892"/>
    </source>
</evidence>
<evidence type="ECO:0008006" key="9">
    <source>
        <dbReference type="Google" id="ProtNLM"/>
    </source>
</evidence>
<protein>
    <recommendedName>
        <fullName evidence="9">Carbohydrate ABC transporter substrate-binding protein (CUT1 family)</fullName>
    </recommendedName>
</protein>
<dbReference type="PROSITE" id="PS51257">
    <property type="entry name" value="PROKAR_LIPOPROTEIN"/>
    <property type="match status" value="1"/>
</dbReference>
<evidence type="ECO:0000313" key="7">
    <source>
        <dbReference type="EMBL" id="CAG7622547.1"/>
    </source>
</evidence>
<dbReference type="EMBL" id="CAJVAP010000047">
    <property type="protein sequence ID" value="CAG7622547.1"/>
    <property type="molecule type" value="Genomic_DNA"/>
</dbReference>
<gene>
    <name evidence="7" type="ORF">LEUCIP111803_02529</name>
</gene>
<evidence type="ECO:0000256" key="1">
    <source>
        <dbReference type="ARBA" id="ARBA00022475"/>
    </source>
</evidence>
<dbReference type="RefSeq" id="WP_218116442.1">
    <property type="nucleotide sequence ID" value="NZ_CAJVAP010000047.1"/>
</dbReference>
<keyword evidence="1" id="KW-1003">Cell membrane</keyword>
<feature type="signal peptide" evidence="6">
    <location>
        <begin position="1"/>
        <end position="21"/>
    </location>
</feature>
<evidence type="ECO:0000256" key="6">
    <source>
        <dbReference type="SAM" id="SignalP"/>
    </source>
</evidence>
<dbReference type="InterPro" id="IPR006059">
    <property type="entry name" value="SBP"/>
</dbReference>
<dbReference type="PANTHER" id="PTHR43649">
    <property type="entry name" value="ARABINOSE-BINDING PROTEIN-RELATED"/>
    <property type="match status" value="1"/>
</dbReference>
<reference evidence="7" key="1">
    <citation type="submission" date="2021-06" db="EMBL/GenBank/DDBJ databases">
        <authorList>
            <person name="Criscuolo A."/>
        </authorList>
    </citation>
    <scope>NUCLEOTIDE SEQUENCE</scope>
    <source>
        <strain evidence="7">CIP111803</strain>
    </source>
</reference>
<dbReference type="AlphaFoldDB" id="A0A916K0Y3"/>
<keyword evidence="4" id="KW-0564">Palmitate</keyword>
<accession>A0A916K0Y3</accession>
<dbReference type="InterPro" id="IPR050490">
    <property type="entry name" value="Bact_solute-bd_prot1"/>
</dbReference>
<keyword evidence="5" id="KW-0449">Lipoprotein</keyword>
<dbReference type="PANTHER" id="PTHR43649:SF33">
    <property type="entry name" value="POLYGALACTURONAN_RHAMNOGALACTURONAN-BINDING PROTEIN YTCQ"/>
    <property type="match status" value="1"/>
</dbReference>
<dbReference type="Proteomes" id="UP000693892">
    <property type="component" value="Unassembled WGS sequence"/>
</dbReference>
<organism evidence="7 8">
    <name type="scientific">Leucobacter soli</name>
    <dbReference type="NCBI Taxonomy" id="2812850"/>
    <lineage>
        <taxon>Bacteria</taxon>
        <taxon>Bacillati</taxon>
        <taxon>Actinomycetota</taxon>
        <taxon>Actinomycetes</taxon>
        <taxon>Micrococcales</taxon>
        <taxon>Microbacteriaceae</taxon>
        <taxon>Leucobacter</taxon>
    </lineage>
</organism>
<feature type="chain" id="PRO_5037586699" description="Carbohydrate ABC transporter substrate-binding protein (CUT1 family)" evidence="6">
    <location>
        <begin position="22"/>
        <end position="435"/>
    </location>
</feature>
<keyword evidence="2 6" id="KW-0732">Signal</keyword>
<name>A0A916K0Y3_9MICO</name>
<evidence type="ECO:0000256" key="3">
    <source>
        <dbReference type="ARBA" id="ARBA00023136"/>
    </source>
</evidence>